<accession>A0A5C2S617</accession>
<evidence type="ECO:0000313" key="3">
    <source>
        <dbReference type="Proteomes" id="UP000313359"/>
    </source>
</evidence>
<feature type="compositionally biased region" description="Basic residues" evidence="1">
    <location>
        <begin position="225"/>
        <end position="235"/>
    </location>
</feature>
<name>A0A5C2S617_9APHY</name>
<reference evidence="2" key="1">
    <citation type="journal article" date="2018" name="Genome Biol. Evol.">
        <title>Genomics and development of Lentinus tigrinus, a white-rot wood-decaying mushroom with dimorphic fruiting bodies.</title>
        <authorList>
            <person name="Wu B."/>
            <person name="Xu Z."/>
            <person name="Knudson A."/>
            <person name="Carlson A."/>
            <person name="Chen N."/>
            <person name="Kovaka S."/>
            <person name="LaButti K."/>
            <person name="Lipzen A."/>
            <person name="Pennachio C."/>
            <person name="Riley R."/>
            <person name="Schakwitz W."/>
            <person name="Umezawa K."/>
            <person name="Ohm R.A."/>
            <person name="Grigoriev I.V."/>
            <person name="Nagy L.G."/>
            <person name="Gibbons J."/>
            <person name="Hibbett D."/>
        </authorList>
    </citation>
    <scope>NUCLEOTIDE SEQUENCE [LARGE SCALE GENOMIC DNA]</scope>
    <source>
        <strain evidence="2">ALCF2SS1-6</strain>
    </source>
</reference>
<evidence type="ECO:0000256" key="1">
    <source>
        <dbReference type="SAM" id="MobiDB-lite"/>
    </source>
</evidence>
<gene>
    <name evidence="2" type="ORF">L227DRAFT_184661</name>
</gene>
<sequence>MKQIELKQWKHSQHSYPMRLPPDQCHLLHRLLHSHRRWSTSGTGSVCSACHGRIVFVPVDCDSADLDPVNLVVADFSGSRVPTACSSRLPSRHHDAGRAEQSGRCLLPNTDPSCPGHGSRGLVLARIVVLRVRRVVFGRCVSSRVLLVCLDFSYLLHGLLPARRGHWQGMRREGGLAEESSGLFGGLARGLGLFELLELRRFLLLLEQLPLPLFALQVQENKVSNRARQRGHGTRTRQTDNRGPRGCRDGGAPGVGNRMIIDVIG</sequence>
<feature type="region of interest" description="Disordered" evidence="1">
    <location>
        <begin position="225"/>
        <end position="254"/>
    </location>
</feature>
<protein>
    <submittedName>
        <fullName evidence="2">Uncharacterized protein</fullName>
    </submittedName>
</protein>
<proteinExistence type="predicted"/>
<organism evidence="2 3">
    <name type="scientific">Lentinus tigrinus ALCF2SS1-6</name>
    <dbReference type="NCBI Taxonomy" id="1328759"/>
    <lineage>
        <taxon>Eukaryota</taxon>
        <taxon>Fungi</taxon>
        <taxon>Dikarya</taxon>
        <taxon>Basidiomycota</taxon>
        <taxon>Agaricomycotina</taxon>
        <taxon>Agaricomycetes</taxon>
        <taxon>Polyporales</taxon>
        <taxon>Polyporaceae</taxon>
        <taxon>Lentinus</taxon>
    </lineage>
</organism>
<evidence type="ECO:0000313" key="2">
    <source>
        <dbReference type="EMBL" id="RPD58678.1"/>
    </source>
</evidence>
<dbReference type="OrthoDB" id="10621746at2759"/>
<dbReference type="AlphaFoldDB" id="A0A5C2S617"/>
<dbReference type="EMBL" id="ML122274">
    <property type="protein sequence ID" value="RPD58678.1"/>
    <property type="molecule type" value="Genomic_DNA"/>
</dbReference>
<keyword evidence="3" id="KW-1185">Reference proteome</keyword>
<feature type="compositionally biased region" description="Basic and acidic residues" evidence="1">
    <location>
        <begin position="237"/>
        <end position="248"/>
    </location>
</feature>
<dbReference type="Proteomes" id="UP000313359">
    <property type="component" value="Unassembled WGS sequence"/>
</dbReference>